<dbReference type="OMA" id="DDCYISI"/>
<evidence type="ECO:0000313" key="10">
    <source>
        <dbReference type="EMBL" id="OOL82243.1"/>
    </source>
</evidence>
<evidence type="ECO:0000256" key="1">
    <source>
        <dbReference type="SAM" id="Coils"/>
    </source>
</evidence>
<reference evidence="7" key="14">
    <citation type="journal article" date="2022" name="J. Anim. Sci.">
        <title>Whole genome sequence analyses-based assessment of virulence potential and antimicrobial susceptibilities and resistance of Enterococcus faecium strains isolated from commercial swine and cattle probiotic products.</title>
        <authorList>
            <person name="Shridhar P.B."/>
            <person name="Amachawadi R.G."/>
            <person name="Tokach M."/>
            <person name="Patel I."/>
            <person name="Gangiredla J."/>
            <person name="Mammel M."/>
            <person name="Nagaraja T.G."/>
        </authorList>
    </citation>
    <scope>NUCLEOTIDE SEQUENCE</scope>
    <source>
        <strain evidence="7">EF215</strain>
    </source>
</reference>
<evidence type="ECO:0000313" key="17">
    <source>
        <dbReference type="EMBL" id="RXU89685.1"/>
    </source>
</evidence>
<evidence type="ECO:0000313" key="19">
    <source>
        <dbReference type="Proteomes" id="UP000070452"/>
    </source>
</evidence>
<evidence type="ECO:0000313" key="5">
    <source>
        <dbReference type="EMBL" id="KAB7572822.1"/>
    </source>
</evidence>
<dbReference type="Proteomes" id="UP000070452">
    <property type="component" value="Unassembled WGS sequence"/>
</dbReference>
<dbReference type="AlphaFoldDB" id="A0A133CGT2"/>
<evidence type="ECO:0000313" key="20">
    <source>
        <dbReference type="Proteomes" id="UP000183509"/>
    </source>
</evidence>
<evidence type="ECO:0000313" key="7">
    <source>
        <dbReference type="EMBL" id="MBX4222166.1"/>
    </source>
</evidence>
<evidence type="ECO:0000313" key="29">
    <source>
        <dbReference type="Proteomes" id="UP000289562"/>
    </source>
</evidence>
<dbReference type="Proteomes" id="UP000194885">
    <property type="component" value="Unassembled WGS sequence"/>
</dbReference>
<dbReference type="RefSeq" id="WP_002289403.1">
    <property type="nucleotide sequence ID" value="NZ_AP019394.1"/>
</dbReference>
<reference evidence="9" key="16">
    <citation type="submission" date="2023-03" db="EMBL/GenBank/DDBJ databases">
        <authorList>
            <person name="Shen W."/>
            <person name="Cai J."/>
        </authorList>
    </citation>
    <scope>NUCLEOTIDE SEQUENCE</scope>
    <source>
        <strain evidence="9">B1010-2</strain>
    </source>
</reference>
<gene>
    <name evidence="12" type="ORF">A5804_002054</name>
    <name evidence="11" type="ORF">A5810_000385</name>
    <name evidence="6" type="ORF">AWT83_05465</name>
    <name evidence="10" type="ORF">B1P95_10390</name>
    <name evidence="13" type="ORF">CQR37_09705</name>
    <name evidence="17" type="ORF">CYQ77_04995</name>
    <name evidence="3" type="ORF">D9Z05_10565</name>
    <name evidence="14" type="ORF">DKP91_11845</name>
    <name evidence="18" type="ORF">DTPHA_601707</name>
    <name evidence="4" type="ORF">DTX73_05450</name>
    <name evidence="15" type="ORF">EB12_02138</name>
    <name evidence="16" type="ORF">EGW36_02265</name>
    <name evidence="5" type="ORF">GBM73_13515</name>
    <name evidence="7" type="ORF">KYX88_04810</name>
    <name evidence="8" type="ORF">M3X98_10830</name>
    <name evidence="9" type="ORF">P6Z85_12160</name>
</gene>
<dbReference type="EMBL" id="JAIFOC010000034">
    <property type="protein sequence ID" value="MBX4222166.1"/>
    <property type="molecule type" value="Genomic_DNA"/>
</dbReference>
<sequence>MIVGITGLIGVLTGAVVVYIGMILQMRHLENKEQRRRELELKVKEIETLNQLNKKINEILQKRTTLMEEYVSFDAFDDCYITIDDFAYLQSFSAQNSFYLPNYILDELFKNISHRKVILSPDETMKIGGYAYKGGRVILENFTDSLTEMINEKKAQLKTMTRQPIGFFSKDDVWS</sequence>
<dbReference type="Proteomes" id="UP000469871">
    <property type="component" value="Unassembled WGS sequence"/>
</dbReference>
<dbReference type="EMBL" id="JAMWMK010000018">
    <property type="protein sequence ID" value="MDC4248528.1"/>
    <property type="molecule type" value="Genomic_DNA"/>
</dbReference>
<dbReference type="Proteomes" id="UP000194737">
    <property type="component" value="Unassembled WGS sequence"/>
</dbReference>
<dbReference type="EMBL" id="JARPTX010000054">
    <property type="protein sequence ID" value="MDT2370884.1"/>
    <property type="molecule type" value="Genomic_DNA"/>
</dbReference>
<reference evidence="10 21" key="4">
    <citation type="submission" date="2017-02" db="EMBL/GenBank/DDBJ databases">
        <title>Clonality and virulence of isolates of VRE in Hematopoietic Stem Cell Transplanted (HSCT) patients.</title>
        <authorList>
            <person name="Marchi A.P."/>
            <person name="Martins R.C."/>
            <person name="Marie S.K."/>
            <person name="Levin A.S."/>
            <person name="Costa S.F."/>
        </authorList>
    </citation>
    <scope>NUCLEOTIDE SEQUENCE [LARGE SCALE GENOMIC DNA]</scope>
    <source>
        <strain evidence="10 21">LIM1759</strain>
    </source>
</reference>
<organism evidence="11 23">
    <name type="scientific">Enterococcus faecium</name>
    <name type="common">Streptococcus faecium</name>
    <dbReference type="NCBI Taxonomy" id="1352"/>
    <lineage>
        <taxon>Bacteria</taxon>
        <taxon>Bacillati</taxon>
        <taxon>Bacillota</taxon>
        <taxon>Bacilli</taxon>
        <taxon>Lactobacillales</taxon>
        <taxon>Enterococcaceae</taxon>
        <taxon>Enterococcus</taxon>
    </lineage>
</organism>
<reference evidence="16 28" key="12">
    <citation type="submission" date="2018-10" db="EMBL/GenBank/DDBJ databases">
        <title>Genotypes and phenotypes of Enterococci isolated from broiler chickens.</title>
        <authorList>
            <person name="Muhammad A.R."/>
            <person name="Diarra M.S."/>
        </authorList>
    </citation>
    <scope>NUCLEOTIDE SEQUENCE [LARGE SCALE GENOMIC DNA]</scope>
    <source>
        <strain evidence="16 28">P5 C A 35</strain>
    </source>
</reference>
<evidence type="ECO:0000313" key="28">
    <source>
        <dbReference type="Proteomes" id="UP000281752"/>
    </source>
</evidence>
<keyword evidence="2" id="KW-1133">Transmembrane helix</keyword>
<dbReference type="EMBL" id="WEFP01000002">
    <property type="protein sequence ID" value="KAB7572822.1"/>
    <property type="molecule type" value="Genomic_DNA"/>
</dbReference>
<protein>
    <submittedName>
        <fullName evidence="5">CAP domain-containing protein</fullName>
    </submittedName>
</protein>
<dbReference type="Proteomes" id="UP000289562">
    <property type="component" value="Unassembled WGS sequence"/>
</dbReference>
<evidence type="ECO:0000313" key="8">
    <source>
        <dbReference type="EMBL" id="MDC4248528.1"/>
    </source>
</evidence>
<dbReference type="EMBL" id="CP033041">
    <property type="protein sequence ID" value="AYM73665.1"/>
    <property type="molecule type" value="Genomic_DNA"/>
</dbReference>
<evidence type="ECO:0000313" key="12">
    <source>
        <dbReference type="EMBL" id="OTO00543.1"/>
    </source>
</evidence>
<evidence type="ECO:0000313" key="25">
    <source>
        <dbReference type="Proteomes" id="UP000249070"/>
    </source>
</evidence>
<evidence type="ECO:0000313" key="21">
    <source>
        <dbReference type="Proteomes" id="UP000191171"/>
    </source>
</evidence>
<evidence type="ECO:0000313" key="15">
    <source>
        <dbReference type="EMBL" id="RBS29132.1"/>
    </source>
</evidence>
<dbReference type="EMBL" id="QOVC01000003">
    <property type="protein sequence ID" value="KAA0691759.1"/>
    <property type="molecule type" value="Genomic_DNA"/>
</dbReference>
<dbReference type="EMBL" id="FKLM01000028">
    <property type="protein sequence ID" value="SAM46732.1"/>
    <property type="molecule type" value="Genomic_DNA"/>
</dbReference>
<dbReference type="EMBL" id="PJVH01000011">
    <property type="protein sequence ID" value="RXU89685.1"/>
    <property type="molecule type" value="Genomic_DNA"/>
</dbReference>
<dbReference type="GeneID" id="66498172"/>
<dbReference type="EMBL" id="LRHK01000001">
    <property type="protein sequence ID" value="KWX17941.1"/>
    <property type="molecule type" value="Genomic_DNA"/>
</dbReference>
<dbReference type="STRING" id="1352.AL014_01795"/>
<reference evidence="18 20" key="3">
    <citation type="submission" date="2016-04" db="EMBL/GenBank/DDBJ databases">
        <authorList>
            <person name="Millard A."/>
        </authorList>
    </citation>
    <scope>NUCLEOTIDE SEQUENCE [LARGE SCALE GENOMIC DNA]</scope>
    <source>
        <strain evidence="18">Isolate 22</strain>
    </source>
</reference>
<evidence type="ECO:0000256" key="2">
    <source>
        <dbReference type="SAM" id="Phobius"/>
    </source>
</evidence>
<evidence type="ECO:0000313" key="30">
    <source>
        <dbReference type="Proteomes" id="UP000448762"/>
    </source>
</evidence>
<evidence type="ECO:0000313" key="6">
    <source>
        <dbReference type="EMBL" id="KWX17941.1"/>
    </source>
</evidence>
<name>A0A133CGT2_ENTFC</name>
<proteinExistence type="predicted"/>
<evidence type="ECO:0000313" key="22">
    <source>
        <dbReference type="Proteomes" id="UP000194737"/>
    </source>
</evidence>
<dbReference type="Proteomes" id="UP001260956">
    <property type="component" value="Unassembled WGS sequence"/>
</dbReference>
<dbReference type="EMBL" id="PCGC01000021">
    <property type="protein sequence ID" value="PHL21197.1"/>
    <property type="molecule type" value="Genomic_DNA"/>
</dbReference>
<evidence type="ECO:0000313" key="16">
    <source>
        <dbReference type="EMBL" id="ROX58036.1"/>
    </source>
</evidence>
<dbReference type="Proteomes" id="UP001139644">
    <property type="component" value="Unassembled WGS sequence"/>
</dbReference>
<reference evidence="15 26" key="1">
    <citation type="submission" date="2015-06" db="EMBL/GenBank/DDBJ databases">
        <title>The Genome Sequence of Enterococcus faecium 131EA1.</title>
        <authorList>
            <consortium name="The Broad Institute Genomics Platform"/>
            <consortium name="The Broad Institute Genome Sequencing Center for Infectious Disease"/>
            <person name="Earl A.M."/>
            <person name="Van Tyne D."/>
            <person name="Lebreton F."/>
            <person name="Saavedra J.T."/>
            <person name="Gilmore M.S."/>
            <person name="Manson Mcguire A."/>
            <person name="Clock S."/>
            <person name="Crupain M."/>
            <person name="Rangan U."/>
            <person name="Young S."/>
            <person name="Abouelleil A."/>
            <person name="Cao P."/>
            <person name="Chapman S.B."/>
            <person name="Griggs A."/>
            <person name="Priest M."/>
            <person name="Shea T."/>
            <person name="Wortman J."/>
            <person name="Nusbaum C."/>
            <person name="Birren B."/>
        </authorList>
    </citation>
    <scope>NUCLEOTIDE SEQUENCE [LARGE SCALE GENOMIC DNA]</scope>
    <source>
        <strain evidence="15 26">131EA1</strain>
    </source>
</reference>
<accession>A0A133CGT2</accession>
<reference evidence="17 29" key="8">
    <citation type="submission" date="2017-12" db="EMBL/GenBank/DDBJ databases">
        <title>A pool of 800 enterococci isolated from chicken carcass rinse samples from New Zealand.</title>
        <authorList>
            <person name="Zhang J."/>
            <person name="Rogers L."/>
            <person name="Midwinter A."/>
            <person name="French N."/>
        </authorList>
    </citation>
    <scope>NUCLEOTIDE SEQUENCE [LARGE SCALE GENOMIC DNA]</scope>
    <source>
        <strain evidence="17 29">EN697</strain>
    </source>
</reference>
<keyword evidence="1" id="KW-0175">Coiled coil</keyword>
<reference evidence="8" key="15">
    <citation type="submission" date="2022-05" db="EMBL/GenBank/DDBJ databases">
        <title>Draft genome sequences of Clostridium perfringens strains isolated from Peru.</title>
        <authorList>
            <person name="Hurtado R."/>
            <person name="Lima L."/>
            <person name="Sousa T."/>
            <person name="Jaiswal A.K."/>
            <person name="Tiwari S."/>
            <person name="Maturrano L."/>
            <person name="Brenig B."/>
            <person name="Azevedo V."/>
        </authorList>
    </citation>
    <scope>NUCLEOTIDE SEQUENCE</scope>
    <source>
        <strain evidence="8">CP4</strain>
    </source>
</reference>
<dbReference type="Proteomes" id="UP000183509">
    <property type="component" value="Unassembled WGS sequence"/>
</dbReference>
<evidence type="ECO:0000313" key="11">
    <source>
        <dbReference type="EMBL" id="OTN96059.1"/>
    </source>
</evidence>
<reference evidence="12 22" key="5">
    <citation type="submission" date="2017-05" db="EMBL/GenBank/DDBJ databases">
        <title>The Genome Sequence of Enterococcus faecium 6F2_DIV0138.</title>
        <authorList>
            <consortium name="The Broad Institute Genomics Platform"/>
            <consortium name="The Broad Institute Genomic Center for Infectious Diseases"/>
            <person name="Earl A."/>
            <person name="Manson A."/>
            <person name="Schwartman J."/>
            <person name="Gilmore M."/>
            <person name="Abouelleil A."/>
            <person name="Cao P."/>
            <person name="Chapman S."/>
            <person name="Cusick C."/>
            <person name="Shea T."/>
            <person name="Young S."/>
            <person name="Neafsey D."/>
            <person name="Nusbaum C."/>
            <person name="Birren B."/>
        </authorList>
    </citation>
    <scope>NUCLEOTIDE SEQUENCE [LARGE SCALE GENOMIC DNA]</scope>
    <source>
        <strain evidence="12 22">6F2_DIV0138</strain>
    </source>
</reference>
<evidence type="ECO:0000313" key="18">
    <source>
        <dbReference type="EMBL" id="SAM46732.1"/>
    </source>
</evidence>
<reference evidence="6 19" key="2">
    <citation type="submission" date="2016-01" db="EMBL/GenBank/DDBJ databases">
        <title>Molecular Mechanisms for transfer of large genomic segments between Enterococcus faecium strains.</title>
        <authorList>
            <person name="Garcia-Solache M.A."/>
            <person name="Lebreton F."/>
            <person name="Mclaughlin R.E."/>
            <person name="Whiteaker J.D."/>
            <person name="Gilmore M.S."/>
            <person name="Rice L.B."/>
        </authorList>
    </citation>
    <scope>NUCLEOTIDE SEQUENCE [LARGE SCALE GENOMIC DNA]</scope>
    <source>
        <strain evidence="6 19">D344RRF x C68</strain>
    </source>
</reference>
<evidence type="ECO:0000313" key="31">
    <source>
        <dbReference type="Proteomes" id="UP000469871"/>
    </source>
</evidence>
<dbReference type="Proteomes" id="UP000249070">
    <property type="component" value="Unassembled WGS sequence"/>
</dbReference>
<reference evidence="11 23" key="6">
    <citation type="submission" date="2017-05" db="EMBL/GenBank/DDBJ databases">
        <title>The Genome Sequence of Enterococcus faecium 7H8_DIV0219.</title>
        <authorList>
            <consortium name="The Broad Institute Genomics Platform"/>
            <consortium name="The Broad Institute Genomic Center for Infectious Diseases"/>
            <person name="Earl A."/>
            <person name="Manson A."/>
            <person name="Schwartman J."/>
            <person name="Gilmore M."/>
            <person name="Abouelleil A."/>
            <person name="Cao P."/>
            <person name="Chapman S."/>
            <person name="Cusick C."/>
            <person name="Shea T."/>
            <person name="Young S."/>
            <person name="Neafsey D."/>
            <person name="Nusbaum C."/>
            <person name="Birren B."/>
        </authorList>
    </citation>
    <scope>NUCLEOTIDE SEQUENCE [LARGE SCALE GENOMIC DNA]</scope>
    <source>
        <strain evidence="11 23">7H8_DIV0219</strain>
    </source>
</reference>
<reference evidence="5 31" key="13">
    <citation type="submission" date="2019-10" db="EMBL/GenBank/DDBJ databases">
        <title>Evolutionary dynamics of vancomycin-resistant Enterococcus faecium during gastrointestinal tract colonization and bloodstream infection in immunocompromised pediatric patients.</title>
        <authorList>
            <person name="Chilambi G.S."/>
            <person name="Nordstrom H.R."/>
            <person name="Evans D.R."/>
            <person name="Ferrolino J."/>
            <person name="Hayden R.T."/>
            <person name="Maron G.M."/>
            <person name="Vo A.N."/>
            <person name="Gilmore M.S."/>
            <person name="Wolf J."/>
            <person name="Rosch J.W."/>
            <person name="Van Tyne D."/>
        </authorList>
    </citation>
    <scope>NUCLEOTIDE SEQUENCE [LARGE SCALE GENOMIC DNA]</scope>
    <source>
        <strain evidence="5 31">VRECG27</strain>
    </source>
</reference>
<evidence type="ECO:0000313" key="9">
    <source>
        <dbReference type="EMBL" id="MDT2370884.1"/>
    </source>
</evidence>
<dbReference type="Proteomes" id="UP000448762">
    <property type="component" value="Unassembled WGS sequence"/>
</dbReference>
<dbReference type="Proteomes" id="UP000191171">
    <property type="component" value="Unassembled WGS sequence"/>
</dbReference>
<evidence type="ECO:0000313" key="3">
    <source>
        <dbReference type="EMBL" id="AYM73665.1"/>
    </source>
</evidence>
<evidence type="ECO:0000313" key="26">
    <source>
        <dbReference type="Proteomes" id="UP000253144"/>
    </source>
</evidence>
<dbReference type="EMBL" id="QHGU01000072">
    <property type="protein sequence ID" value="PZM54882.1"/>
    <property type="molecule type" value="Genomic_DNA"/>
</dbReference>
<evidence type="ECO:0000313" key="27">
    <source>
        <dbReference type="Proteomes" id="UP000275747"/>
    </source>
</evidence>
<dbReference type="PATRIC" id="fig|1352.1358.peg.986"/>
<feature type="transmembrane region" description="Helical" evidence="2">
    <location>
        <begin position="6"/>
        <end position="26"/>
    </location>
</feature>
<reference evidence="13 24" key="7">
    <citation type="submission" date="2017-10" db="EMBL/GenBank/DDBJ databases">
        <title>Draft genomes of the Enterococcus faecium isolated from human feces before and after Helicobacter pylori eradication therapy.</title>
        <authorList>
            <person name="Prianichniikov N.A."/>
            <person name="Glushchenko O.E."/>
            <person name="Malakhova M.V."/>
        </authorList>
    </citation>
    <scope>NUCLEOTIDE SEQUENCE [LARGE SCALE GENOMIC DNA]</scope>
    <source>
        <strain evidence="13 24">Hp_5-7</strain>
    </source>
</reference>
<evidence type="ECO:0000313" key="13">
    <source>
        <dbReference type="EMBL" id="PHL21197.1"/>
    </source>
</evidence>
<dbReference type="EMBL" id="NGLB01000001">
    <property type="protein sequence ID" value="OTO00543.1"/>
    <property type="molecule type" value="Genomic_DNA"/>
</dbReference>
<reference evidence="3 27" key="11">
    <citation type="submission" date="2018-10" db="EMBL/GenBank/DDBJ databases">
        <title>Escaping from acidified nitrite in gastric host defense: Transcriptomic basis for resistance to free nitrous acid in Enterococcus faecalis.</title>
        <authorList>
            <person name="Yu Z."/>
            <person name="Shi D."/>
            <person name="Liu W."/>
            <person name="Meng F."/>
        </authorList>
    </citation>
    <scope>NUCLEOTIDE SEQUENCE [LARGE SCALE GENOMIC DNA]</scope>
    <source>
        <strain evidence="3 27">JE1</strain>
    </source>
</reference>
<evidence type="ECO:0000313" key="14">
    <source>
        <dbReference type="EMBL" id="PZM54882.1"/>
    </source>
</evidence>
<evidence type="ECO:0000313" key="23">
    <source>
        <dbReference type="Proteomes" id="UP000194885"/>
    </source>
</evidence>
<dbReference type="Proteomes" id="UP000253144">
    <property type="component" value="Unassembled WGS sequence"/>
</dbReference>
<evidence type="ECO:0000313" key="4">
    <source>
        <dbReference type="EMBL" id="KAA0691759.1"/>
    </source>
</evidence>
<dbReference type="Proteomes" id="UP000281752">
    <property type="component" value="Unassembled WGS sequence"/>
</dbReference>
<dbReference type="EMBL" id="MVGJ01000057">
    <property type="protein sequence ID" value="OOL82243.1"/>
    <property type="molecule type" value="Genomic_DNA"/>
</dbReference>
<reference evidence="4 30" key="10">
    <citation type="submission" date="2018-07" db="EMBL/GenBank/DDBJ databases">
        <title>High quality draft genome sequencing of Enterococcus faecium exhibiting probiotic potential isolated from mucus of freshwater fish.</title>
        <authorList>
            <person name="El-Jeni R."/>
            <person name="Ghedira K."/>
            <person name="Abdelhak S."/>
            <person name="El-Bour M."/>
            <person name="Bouhaouala-Zahar B."/>
        </authorList>
    </citation>
    <scope>NUCLEOTIDE SEQUENCE [LARGE SCALE GENOMIC DNA]</scope>
    <source>
        <strain evidence="4 30">R.A73</strain>
    </source>
</reference>
<dbReference type="EMBL" id="NGKW01000001">
    <property type="protein sequence ID" value="OTN96059.1"/>
    <property type="molecule type" value="Genomic_DNA"/>
</dbReference>
<keyword evidence="2" id="KW-0472">Membrane</keyword>
<dbReference type="EMBL" id="RKNM01000002">
    <property type="protein sequence ID" value="ROX58036.1"/>
    <property type="molecule type" value="Genomic_DNA"/>
</dbReference>
<feature type="coiled-coil region" evidence="1">
    <location>
        <begin position="29"/>
        <end position="69"/>
    </location>
</feature>
<dbReference type="Proteomes" id="UP000224303">
    <property type="component" value="Unassembled WGS sequence"/>
</dbReference>
<reference evidence="14 25" key="9">
    <citation type="submission" date="2018-05" db="EMBL/GenBank/DDBJ databases">
        <title>Vancomycin-resistant Enterococcus faecium strain from Chelyabinsk, Russia.</title>
        <authorList>
            <person name="Gostev V."/>
            <person name="Goncharov A."/>
            <person name="Kolodzhieva V."/>
            <person name="Suvorov A."/>
            <person name="Sidorenko S."/>
            <person name="Zueva L."/>
        </authorList>
    </citation>
    <scope>NUCLEOTIDE SEQUENCE [LARGE SCALE GENOMIC DNA]</scope>
    <source>
        <strain evidence="14 25">20</strain>
    </source>
</reference>
<dbReference type="Proteomes" id="UP001141166">
    <property type="component" value="Unassembled WGS sequence"/>
</dbReference>
<evidence type="ECO:0000313" key="24">
    <source>
        <dbReference type="Proteomes" id="UP000224303"/>
    </source>
</evidence>
<dbReference type="EMBL" id="LEQJ01000013">
    <property type="protein sequence ID" value="RBS29132.1"/>
    <property type="molecule type" value="Genomic_DNA"/>
</dbReference>
<keyword evidence="2" id="KW-0812">Transmembrane</keyword>
<dbReference type="Proteomes" id="UP000275747">
    <property type="component" value="Chromosome"/>
</dbReference>